<evidence type="ECO:0000256" key="2">
    <source>
        <dbReference type="ARBA" id="ARBA00022448"/>
    </source>
</evidence>
<feature type="transmembrane region" description="Helical" evidence="7">
    <location>
        <begin position="273"/>
        <end position="292"/>
    </location>
</feature>
<sequence length="387" mass="42377">MIKKFASFNHDVKLTLITTLLSNIGIFMVIPFLSIFLNQLATITTSEVGIIIGVAFWCQRAGSLLGGLLSDYIHTKGTMLLGLIVRIPGYLLIGYVDNFYLLLLSCILIGLGSSIYLPAAKSFLIKVIGENEKVSVLSMRAIFANIGVAIGPIIGVAVFSLSPSVLFTSVGIIFIFLTLLNLKLNGDVNPIETRKISLNDLLALIKNKTMICISIAMFLVMAFFMQIDVTIPMFTSATFDNQTTSYVFICNALIVIFFQSSVSSWACSGSSRLPFSLAFLLFSACFLLFDFITTEYSILFLSIILFSLAEIIIQIRLDYDTTNINPNMVATAFGIMSLAGAFGGLFGSYTGTLLYNTGLFGLSLWTLLALSSAIAAFIYFIYHYETE</sequence>
<dbReference type="Pfam" id="PF07690">
    <property type="entry name" value="MFS_1"/>
    <property type="match status" value="1"/>
</dbReference>
<keyword evidence="10" id="KW-1185">Reference proteome</keyword>
<feature type="transmembrane region" description="Helical" evidence="7">
    <location>
        <begin position="205"/>
        <end position="225"/>
    </location>
</feature>
<protein>
    <submittedName>
        <fullName evidence="9">MFS transporter</fullName>
    </submittedName>
</protein>
<dbReference type="EMBL" id="JAAGYR010000009">
    <property type="protein sequence ID" value="NEN75828.1"/>
    <property type="molecule type" value="Genomic_DNA"/>
</dbReference>
<proteinExistence type="predicted"/>
<keyword evidence="2" id="KW-0813">Transport</keyword>
<feature type="transmembrane region" description="Helical" evidence="7">
    <location>
        <begin position="362"/>
        <end position="382"/>
    </location>
</feature>
<feature type="domain" description="Major facilitator superfamily (MFS) profile" evidence="8">
    <location>
        <begin position="11"/>
        <end position="387"/>
    </location>
</feature>
<evidence type="ECO:0000259" key="8">
    <source>
        <dbReference type="PROSITE" id="PS50850"/>
    </source>
</evidence>
<evidence type="ECO:0000256" key="6">
    <source>
        <dbReference type="ARBA" id="ARBA00023136"/>
    </source>
</evidence>
<dbReference type="InterPro" id="IPR020846">
    <property type="entry name" value="MFS_dom"/>
</dbReference>
<dbReference type="InterPro" id="IPR050171">
    <property type="entry name" value="MFS_Transporters"/>
</dbReference>
<dbReference type="GO" id="GO:0005886">
    <property type="term" value="C:plasma membrane"/>
    <property type="evidence" value="ECO:0007669"/>
    <property type="project" value="UniProtKB-SubCell"/>
</dbReference>
<comment type="caution">
    <text evidence="9">The sequence shown here is derived from an EMBL/GenBank/DDBJ whole genome shotgun (WGS) entry which is preliminary data.</text>
</comment>
<evidence type="ECO:0000313" key="9">
    <source>
        <dbReference type="EMBL" id="NEN75828.1"/>
    </source>
</evidence>
<evidence type="ECO:0000256" key="5">
    <source>
        <dbReference type="ARBA" id="ARBA00022989"/>
    </source>
</evidence>
<feature type="transmembrane region" description="Helical" evidence="7">
    <location>
        <begin position="298"/>
        <end position="317"/>
    </location>
</feature>
<reference evidence="9 10" key="1">
    <citation type="submission" date="2020-02" db="EMBL/GenBank/DDBJ databases">
        <title>Pelistega sp. NLN82 were isolated from wild rodents of the Hainan Island.</title>
        <authorList>
            <person name="Niu N."/>
            <person name="Zhou J."/>
        </authorList>
    </citation>
    <scope>NUCLEOTIDE SEQUENCE [LARGE SCALE GENOMIC DNA]</scope>
    <source>
        <strain evidence="9 10">NLN82</strain>
    </source>
</reference>
<name>A0A6L9Y7R9_9BURK</name>
<evidence type="ECO:0000256" key="1">
    <source>
        <dbReference type="ARBA" id="ARBA00004651"/>
    </source>
</evidence>
<feature type="transmembrane region" description="Helical" evidence="7">
    <location>
        <begin position="165"/>
        <end position="184"/>
    </location>
</feature>
<feature type="transmembrane region" description="Helical" evidence="7">
    <location>
        <begin position="141"/>
        <end position="159"/>
    </location>
</feature>
<comment type="subcellular location">
    <subcellularLocation>
        <location evidence="1">Cell membrane</location>
        <topology evidence="1">Multi-pass membrane protein</topology>
    </subcellularLocation>
</comment>
<dbReference type="GO" id="GO:0022857">
    <property type="term" value="F:transmembrane transporter activity"/>
    <property type="evidence" value="ECO:0007669"/>
    <property type="project" value="InterPro"/>
</dbReference>
<keyword evidence="4 7" id="KW-0812">Transmembrane</keyword>
<gene>
    <name evidence="9" type="ORF">F9B74_05750</name>
</gene>
<evidence type="ECO:0000256" key="4">
    <source>
        <dbReference type="ARBA" id="ARBA00022692"/>
    </source>
</evidence>
<keyword evidence="5 7" id="KW-1133">Transmembrane helix</keyword>
<feature type="transmembrane region" description="Helical" evidence="7">
    <location>
        <begin position="48"/>
        <end position="70"/>
    </location>
</feature>
<dbReference type="SUPFAM" id="SSF103473">
    <property type="entry name" value="MFS general substrate transporter"/>
    <property type="match status" value="1"/>
</dbReference>
<feature type="transmembrane region" description="Helical" evidence="7">
    <location>
        <begin position="245"/>
        <end position="266"/>
    </location>
</feature>
<feature type="transmembrane region" description="Helical" evidence="7">
    <location>
        <begin position="329"/>
        <end position="350"/>
    </location>
</feature>
<organism evidence="9 10">
    <name type="scientific">Pelistega ratti</name>
    <dbReference type="NCBI Taxonomy" id="2652177"/>
    <lineage>
        <taxon>Bacteria</taxon>
        <taxon>Pseudomonadati</taxon>
        <taxon>Pseudomonadota</taxon>
        <taxon>Betaproteobacteria</taxon>
        <taxon>Burkholderiales</taxon>
        <taxon>Alcaligenaceae</taxon>
        <taxon>Pelistega</taxon>
    </lineage>
</organism>
<accession>A0A6L9Y7R9</accession>
<dbReference type="InterPro" id="IPR036259">
    <property type="entry name" value="MFS_trans_sf"/>
</dbReference>
<dbReference type="PANTHER" id="PTHR23517:SF2">
    <property type="entry name" value="MULTIDRUG RESISTANCE PROTEIN MDTH"/>
    <property type="match status" value="1"/>
</dbReference>
<dbReference type="Gene3D" id="1.20.1250.20">
    <property type="entry name" value="MFS general substrate transporter like domains"/>
    <property type="match status" value="1"/>
</dbReference>
<feature type="transmembrane region" description="Helical" evidence="7">
    <location>
        <begin position="12"/>
        <end position="36"/>
    </location>
</feature>
<dbReference type="Proteomes" id="UP000477651">
    <property type="component" value="Unassembled WGS sequence"/>
</dbReference>
<evidence type="ECO:0000256" key="3">
    <source>
        <dbReference type="ARBA" id="ARBA00022475"/>
    </source>
</evidence>
<feature type="transmembrane region" description="Helical" evidence="7">
    <location>
        <begin position="99"/>
        <end position="120"/>
    </location>
</feature>
<evidence type="ECO:0000256" key="7">
    <source>
        <dbReference type="SAM" id="Phobius"/>
    </source>
</evidence>
<dbReference type="PROSITE" id="PS50850">
    <property type="entry name" value="MFS"/>
    <property type="match status" value="1"/>
</dbReference>
<dbReference type="AlphaFoldDB" id="A0A6L9Y7R9"/>
<keyword evidence="3" id="KW-1003">Cell membrane</keyword>
<dbReference type="InterPro" id="IPR011701">
    <property type="entry name" value="MFS"/>
</dbReference>
<dbReference type="RefSeq" id="WP_163764412.1">
    <property type="nucleotide sequence ID" value="NZ_JAAGYR010000009.1"/>
</dbReference>
<keyword evidence="6 7" id="KW-0472">Membrane</keyword>
<dbReference type="PANTHER" id="PTHR23517">
    <property type="entry name" value="RESISTANCE PROTEIN MDTM, PUTATIVE-RELATED-RELATED"/>
    <property type="match status" value="1"/>
</dbReference>
<evidence type="ECO:0000313" key="10">
    <source>
        <dbReference type="Proteomes" id="UP000477651"/>
    </source>
</evidence>